<comment type="caution">
    <text evidence="6">The sequence shown here is derived from an EMBL/GenBank/DDBJ whole genome shotgun (WGS) entry which is preliminary data.</text>
</comment>
<dbReference type="CDD" id="cd00207">
    <property type="entry name" value="fer2"/>
    <property type="match status" value="1"/>
</dbReference>
<dbReference type="Pfam" id="PF00111">
    <property type="entry name" value="Fer2"/>
    <property type="match status" value="1"/>
</dbReference>
<keyword evidence="3" id="KW-0411">Iron-sulfur</keyword>
<keyword evidence="2" id="KW-0001">2Fe-2S</keyword>
<dbReference type="GO" id="GO:0051537">
    <property type="term" value="F:2 iron, 2 sulfur cluster binding"/>
    <property type="evidence" value="ECO:0007669"/>
    <property type="project" value="UniProtKB-KW"/>
</dbReference>
<dbReference type="EMBL" id="QVIG01000001">
    <property type="protein sequence ID" value="RGD57685.1"/>
    <property type="molecule type" value="Genomic_DNA"/>
</dbReference>
<keyword evidence="2" id="KW-0479">Metal-binding</keyword>
<evidence type="ECO:0000256" key="3">
    <source>
        <dbReference type="ARBA" id="ARBA00023014"/>
    </source>
</evidence>
<dbReference type="PROSITE" id="PS51085">
    <property type="entry name" value="2FE2S_FER_2"/>
    <property type="match status" value="1"/>
</dbReference>
<dbReference type="GO" id="GO:0016491">
    <property type="term" value="F:oxidoreductase activity"/>
    <property type="evidence" value="ECO:0007669"/>
    <property type="project" value="InterPro"/>
</dbReference>
<dbReference type="Proteomes" id="UP000263377">
    <property type="component" value="Unassembled WGS sequence"/>
</dbReference>
<dbReference type="InterPro" id="IPR017927">
    <property type="entry name" value="FAD-bd_FR_type"/>
</dbReference>
<evidence type="ECO:0000313" key="7">
    <source>
        <dbReference type="Proteomes" id="UP000263377"/>
    </source>
</evidence>
<dbReference type="InterPro" id="IPR006058">
    <property type="entry name" value="2Fe2S_fd_BS"/>
</dbReference>
<evidence type="ECO:0000259" key="5">
    <source>
        <dbReference type="PROSITE" id="PS51384"/>
    </source>
</evidence>
<dbReference type="Gene3D" id="2.40.30.10">
    <property type="entry name" value="Translation factors"/>
    <property type="match status" value="1"/>
</dbReference>
<keyword evidence="7" id="KW-1185">Reference proteome</keyword>
<sequence>MSAGHAHPVTLTTTDGGRLEFDCAPGRSVLEAAAEAGAALPASCRRGTCGSCHASVTDGPYDLGPHSDQALPPDGRERGEVLLCRTFPRGPLTAALPYEQARVLHGAVPVRAATVTAVDPVTPDTVRLELRLDDPDCQFDPGQFMKLQTPGSEVKRAYSPANTGNWEGRLEFYVRLREGGHFSSYLADRARPDDRLTVHGPQGAFGLHETGLRPRWFLAGGTGLAPLLAMARRMAEWQDPQPARLFLGVNEPRDVFGLDELAAVAAELPGFRYEVCVRWPSPDWSGPTGTPADLLAAALPELGGAAPDLYVCGPPPLVDAVLRTAASAGVPAEQVHRERFLAT</sequence>
<keyword evidence="2" id="KW-0408">Iron</keyword>
<dbReference type="RefSeq" id="WP_117486439.1">
    <property type="nucleotide sequence ID" value="NZ_QVIG01000001.1"/>
</dbReference>
<dbReference type="PROSITE" id="PS00197">
    <property type="entry name" value="2FE2S_FER_1"/>
    <property type="match status" value="1"/>
</dbReference>
<proteinExistence type="predicted"/>
<evidence type="ECO:0000256" key="2">
    <source>
        <dbReference type="ARBA" id="ARBA00022714"/>
    </source>
</evidence>
<feature type="domain" description="FAD-binding FR-type" evidence="5">
    <location>
        <begin position="108"/>
        <end position="208"/>
    </location>
</feature>
<dbReference type="InterPro" id="IPR039261">
    <property type="entry name" value="FNR_nucleotide-bd"/>
</dbReference>
<evidence type="ECO:0000256" key="1">
    <source>
        <dbReference type="ARBA" id="ARBA00001974"/>
    </source>
</evidence>
<dbReference type="Gene3D" id="3.10.20.30">
    <property type="match status" value="1"/>
</dbReference>
<comment type="cofactor">
    <cofactor evidence="1">
        <name>FAD</name>
        <dbReference type="ChEBI" id="CHEBI:57692"/>
    </cofactor>
</comment>
<dbReference type="InterPro" id="IPR017938">
    <property type="entry name" value="Riboflavin_synthase-like_b-brl"/>
</dbReference>
<evidence type="ECO:0000313" key="6">
    <source>
        <dbReference type="EMBL" id="RGD57685.1"/>
    </source>
</evidence>
<dbReference type="PANTHER" id="PTHR47354">
    <property type="entry name" value="NADH OXIDOREDUCTASE HCR"/>
    <property type="match status" value="1"/>
</dbReference>
<dbReference type="Pfam" id="PF00970">
    <property type="entry name" value="FAD_binding_6"/>
    <property type="match status" value="1"/>
</dbReference>
<dbReference type="InterPro" id="IPR050415">
    <property type="entry name" value="MRET"/>
</dbReference>
<dbReference type="SUPFAM" id="SSF63380">
    <property type="entry name" value="Riboflavin synthase domain-like"/>
    <property type="match status" value="1"/>
</dbReference>
<dbReference type="PANTHER" id="PTHR47354:SF5">
    <property type="entry name" value="PROTEIN RFBI"/>
    <property type="match status" value="1"/>
</dbReference>
<dbReference type="InterPro" id="IPR001041">
    <property type="entry name" value="2Fe-2S_ferredoxin-type"/>
</dbReference>
<dbReference type="SUPFAM" id="SSF52343">
    <property type="entry name" value="Ferredoxin reductase-like, C-terminal NADP-linked domain"/>
    <property type="match status" value="1"/>
</dbReference>
<dbReference type="InterPro" id="IPR012675">
    <property type="entry name" value="Beta-grasp_dom_sf"/>
</dbReference>
<dbReference type="InterPro" id="IPR036010">
    <property type="entry name" value="2Fe-2S_ferredoxin-like_sf"/>
</dbReference>
<name>A0A372ZR71_9ACTN</name>
<dbReference type="InterPro" id="IPR008333">
    <property type="entry name" value="Cbr1-like_FAD-bd_dom"/>
</dbReference>
<dbReference type="SUPFAM" id="SSF54292">
    <property type="entry name" value="2Fe-2S ferredoxin-like"/>
    <property type="match status" value="1"/>
</dbReference>
<dbReference type="Gene3D" id="3.40.50.80">
    <property type="entry name" value="Nucleotide-binding domain of ferredoxin-NADP reductase (FNR) module"/>
    <property type="match status" value="1"/>
</dbReference>
<dbReference type="InterPro" id="IPR001433">
    <property type="entry name" value="OxRdtase_FAD/NAD-bd"/>
</dbReference>
<dbReference type="PRINTS" id="PR00410">
    <property type="entry name" value="PHEHYDRXLASE"/>
</dbReference>
<dbReference type="PROSITE" id="PS51384">
    <property type="entry name" value="FAD_FR"/>
    <property type="match status" value="1"/>
</dbReference>
<reference evidence="6 7" key="1">
    <citation type="submission" date="2018-08" db="EMBL/GenBank/DDBJ databases">
        <title>Diversity &amp; Physiological Properties of Lignin-Decomposing Actinobacteria from Soil.</title>
        <authorList>
            <person name="Roh S.G."/>
            <person name="Kim S.B."/>
        </authorList>
    </citation>
    <scope>NUCLEOTIDE SEQUENCE [LARGE SCALE GENOMIC DNA]</scope>
    <source>
        <strain evidence="6 7">MMS17-GH009</strain>
    </source>
</reference>
<feature type="domain" description="2Fe-2S ferredoxin-type" evidence="4">
    <location>
        <begin position="7"/>
        <end position="100"/>
    </location>
</feature>
<dbReference type="Pfam" id="PF00175">
    <property type="entry name" value="NAD_binding_1"/>
    <property type="match status" value="1"/>
</dbReference>
<gene>
    <name evidence="6" type="ORF">DR950_07695</name>
</gene>
<dbReference type="AlphaFoldDB" id="A0A372ZR71"/>
<organism evidence="6 7">
    <name type="scientific">Kitasatospora xanthocidica</name>
    <dbReference type="NCBI Taxonomy" id="83382"/>
    <lineage>
        <taxon>Bacteria</taxon>
        <taxon>Bacillati</taxon>
        <taxon>Actinomycetota</taxon>
        <taxon>Actinomycetes</taxon>
        <taxon>Kitasatosporales</taxon>
        <taxon>Streptomycetaceae</taxon>
        <taxon>Kitasatospora</taxon>
    </lineage>
</organism>
<accession>A0A372ZR71</accession>
<protein>
    <submittedName>
        <fullName evidence="6">Oxidoreductase</fullName>
    </submittedName>
</protein>
<evidence type="ECO:0000259" key="4">
    <source>
        <dbReference type="PROSITE" id="PS51085"/>
    </source>
</evidence>